<keyword evidence="3" id="KW-0560">Oxidoreductase</keyword>
<protein>
    <submittedName>
        <fullName evidence="9">12077_t:CDS:1</fullName>
    </submittedName>
</protein>
<dbReference type="PROSITE" id="PS00080">
    <property type="entry name" value="MULTICOPPER_OXIDASE2"/>
    <property type="match status" value="1"/>
</dbReference>
<dbReference type="PANTHER" id="PTHR11709:SF511">
    <property type="entry name" value="LACCASE"/>
    <property type="match status" value="1"/>
</dbReference>
<dbReference type="SUPFAM" id="SSF49503">
    <property type="entry name" value="Cupredoxins"/>
    <property type="match status" value="3"/>
</dbReference>
<organism evidence="9 10">
    <name type="scientific">Cetraspora pellucida</name>
    <dbReference type="NCBI Taxonomy" id="1433469"/>
    <lineage>
        <taxon>Eukaryota</taxon>
        <taxon>Fungi</taxon>
        <taxon>Fungi incertae sedis</taxon>
        <taxon>Mucoromycota</taxon>
        <taxon>Glomeromycotina</taxon>
        <taxon>Glomeromycetes</taxon>
        <taxon>Diversisporales</taxon>
        <taxon>Gigasporaceae</taxon>
        <taxon>Cetraspora</taxon>
    </lineage>
</organism>
<comment type="caution">
    <text evidence="9">The sequence shown here is derived from an EMBL/GenBank/DDBJ whole genome shotgun (WGS) entry which is preliminary data.</text>
</comment>
<keyword evidence="10" id="KW-1185">Reference proteome</keyword>
<keyword evidence="2" id="KW-0479">Metal-binding</keyword>
<dbReference type="InterPro" id="IPR001117">
    <property type="entry name" value="Cu-oxidase_2nd"/>
</dbReference>
<accession>A0A9N8ZMA5</accession>
<comment type="similarity">
    <text evidence="1">Belongs to the multicopper oxidase family.</text>
</comment>
<keyword evidence="4" id="KW-0186">Copper</keyword>
<feature type="domain" description="Plastocyanin-like" evidence="6">
    <location>
        <begin position="177"/>
        <end position="340"/>
    </location>
</feature>
<dbReference type="CDD" id="cd13886">
    <property type="entry name" value="CuRO_2_MCO_like_1"/>
    <property type="match status" value="1"/>
</dbReference>
<feature type="chain" id="PRO_5040160982" evidence="5">
    <location>
        <begin position="29"/>
        <end position="550"/>
    </location>
</feature>
<dbReference type="InterPro" id="IPR008972">
    <property type="entry name" value="Cupredoxin"/>
</dbReference>
<dbReference type="GO" id="GO:0005507">
    <property type="term" value="F:copper ion binding"/>
    <property type="evidence" value="ECO:0007669"/>
    <property type="project" value="InterPro"/>
</dbReference>
<evidence type="ECO:0000313" key="9">
    <source>
        <dbReference type="EMBL" id="CAG8500944.1"/>
    </source>
</evidence>
<keyword evidence="5" id="KW-0732">Signal</keyword>
<feature type="signal peptide" evidence="5">
    <location>
        <begin position="1"/>
        <end position="28"/>
    </location>
</feature>
<dbReference type="InterPro" id="IPR011706">
    <property type="entry name" value="Cu-oxidase_C"/>
</dbReference>
<feature type="domain" description="Plastocyanin-like" evidence="8">
    <location>
        <begin position="60"/>
        <end position="168"/>
    </location>
</feature>
<dbReference type="Pfam" id="PF07731">
    <property type="entry name" value="Cu-oxidase_2"/>
    <property type="match status" value="1"/>
</dbReference>
<sequence length="550" mass="62267">MLSFLTLAYILPYLFFFSFLSFLNVSLASPVPLDDAFSYTNCPNGQERVFNLTISRKFFAPDGFSRDMFLINDQFPGPLINVTKGDTVVLNVKNDLDEDTTIHSHGMFQRGTPWYDGVPGQTQCGIPAGQTFSYRFQVCQSGTYWYHSHSRAQYIEGIVGGLVINDPEDPYINQYDEEYVVLIQDWYHTDSKILVRKFLTPESQGNEPSPDNGLINGKNSFNCSSASPGSDCYSDTPLEQFNFVQGKTYRFRVINTSAFSAFIFSIDKHELEVIEVEGMITKRHKVHRLPINVAQRYSVIVKADKPIASYFMRAEMETSCFAVVSPTLNPMVKAIVTYEKSSNQTLSENPWSDIVTECVDLNPNELVPYHPQQVPDADYNINVIVSFRPDDKNVTLAFINNSTYVIDLKYPTLKKVFDGMNHFVPNQNVFLIEKNKVVVDIILINTDGGEHPFHFHGHVFWVLGSGNGTKPNYKNLNTKNPIQRDTATVPANGWTILRFVSNNPGTWGFHCHIEWHVESGLVAQFVTQPDLIRKLSPPADWNALCSKPNN</sequence>
<gene>
    <name evidence="9" type="ORF">CPELLU_LOCUS2445</name>
</gene>
<evidence type="ECO:0000256" key="3">
    <source>
        <dbReference type="ARBA" id="ARBA00023002"/>
    </source>
</evidence>
<evidence type="ECO:0000256" key="4">
    <source>
        <dbReference type="ARBA" id="ARBA00023008"/>
    </source>
</evidence>
<dbReference type="InterPro" id="IPR011707">
    <property type="entry name" value="Cu-oxidase-like_N"/>
</dbReference>
<dbReference type="AlphaFoldDB" id="A0A9N8ZMA5"/>
<dbReference type="Proteomes" id="UP000789759">
    <property type="component" value="Unassembled WGS sequence"/>
</dbReference>
<dbReference type="InterPro" id="IPR033138">
    <property type="entry name" value="Cu_oxidase_CS"/>
</dbReference>
<proteinExistence type="inferred from homology"/>
<name>A0A9N8ZMA5_9GLOM</name>
<evidence type="ECO:0000256" key="5">
    <source>
        <dbReference type="SAM" id="SignalP"/>
    </source>
</evidence>
<dbReference type="InterPro" id="IPR045087">
    <property type="entry name" value="Cu-oxidase_fam"/>
</dbReference>
<evidence type="ECO:0000259" key="8">
    <source>
        <dbReference type="Pfam" id="PF07732"/>
    </source>
</evidence>
<evidence type="ECO:0000259" key="7">
    <source>
        <dbReference type="Pfam" id="PF07731"/>
    </source>
</evidence>
<evidence type="ECO:0000256" key="2">
    <source>
        <dbReference type="ARBA" id="ARBA00022723"/>
    </source>
</evidence>
<evidence type="ECO:0000259" key="6">
    <source>
        <dbReference type="Pfam" id="PF00394"/>
    </source>
</evidence>
<reference evidence="9" key="1">
    <citation type="submission" date="2021-06" db="EMBL/GenBank/DDBJ databases">
        <authorList>
            <person name="Kallberg Y."/>
            <person name="Tangrot J."/>
            <person name="Rosling A."/>
        </authorList>
    </citation>
    <scope>NUCLEOTIDE SEQUENCE</scope>
    <source>
        <strain evidence="9">FL966</strain>
    </source>
</reference>
<dbReference type="Gene3D" id="2.60.40.420">
    <property type="entry name" value="Cupredoxins - blue copper proteins"/>
    <property type="match status" value="3"/>
</dbReference>
<dbReference type="FunFam" id="2.60.40.420:FF:000045">
    <property type="entry name" value="Laccase 2"/>
    <property type="match status" value="1"/>
</dbReference>
<evidence type="ECO:0000256" key="1">
    <source>
        <dbReference type="ARBA" id="ARBA00010609"/>
    </source>
</evidence>
<dbReference type="OrthoDB" id="2121828at2759"/>
<dbReference type="Pfam" id="PF00394">
    <property type="entry name" value="Cu-oxidase"/>
    <property type="match status" value="1"/>
</dbReference>
<dbReference type="InterPro" id="IPR002355">
    <property type="entry name" value="Cu_oxidase_Cu_BS"/>
</dbReference>
<feature type="domain" description="Plastocyanin-like" evidence="7">
    <location>
        <begin position="418"/>
        <end position="529"/>
    </location>
</feature>
<dbReference type="GO" id="GO:0016491">
    <property type="term" value="F:oxidoreductase activity"/>
    <property type="evidence" value="ECO:0007669"/>
    <property type="project" value="UniProtKB-KW"/>
</dbReference>
<dbReference type="PANTHER" id="PTHR11709">
    <property type="entry name" value="MULTI-COPPER OXIDASE"/>
    <property type="match status" value="1"/>
</dbReference>
<dbReference type="EMBL" id="CAJVQA010001061">
    <property type="protein sequence ID" value="CAG8500944.1"/>
    <property type="molecule type" value="Genomic_DNA"/>
</dbReference>
<evidence type="ECO:0000313" key="10">
    <source>
        <dbReference type="Proteomes" id="UP000789759"/>
    </source>
</evidence>
<dbReference type="Pfam" id="PF07732">
    <property type="entry name" value="Cu-oxidase_3"/>
    <property type="match status" value="1"/>
</dbReference>
<dbReference type="PROSITE" id="PS00079">
    <property type="entry name" value="MULTICOPPER_OXIDASE1"/>
    <property type="match status" value="1"/>
</dbReference>